<dbReference type="PANTHER" id="PTHR23026:SF123">
    <property type="entry name" value="NAD(P)H NITROREDUCTASE RV3131-RELATED"/>
    <property type="match status" value="1"/>
</dbReference>
<dbReference type="InterPro" id="IPR000415">
    <property type="entry name" value="Nitroreductase-like"/>
</dbReference>
<dbReference type="OrthoDB" id="8156917at2"/>
<reference evidence="2 3" key="1">
    <citation type="submission" date="2016-07" db="EMBL/GenBank/DDBJ databases">
        <title>Draft genome sequence of Prauserella muralis DSM 45305, isolated from a mould-covered wall in an indoor environment.</title>
        <authorList>
            <person name="Ruckert C."/>
            <person name="Albersmeier A."/>
            <person name="Jiang C.-L."/>
            <person name="Jiang Y."/>
            <person name="Kalinowski J."/>
            <person name="Schneider O."/>
            <person name="Winkler A."/>
            <person name="Zotchev S.B."/>
        </authorList>
    </citation>
    <scope>NUCLEOTIDE SEQUENCE [LARGE SCALE GENOMIC DNA]</scope>
    <source>
        <strain evidence="2 3">DSM 45305</strain>
    </source>
</reference>
<accession>A0A2V4ANQ8</accession>
<keyword evidence="3" id="KW-1185">Reference proteome</keyword>
<feature type="compositionally biased region" description="Basic and acidic residues" evidence="1">
    <location>
        <begin position="314"/>
        <end position="325"/>
    </location>
</feature>
<dbReference type="InterPro" id="IPR029479">
    <property type="entry name" value="Nitroreductase"/>
</dbReference>
<evidence type="ECO:0000313" key="2">
    <source>
        <dbReference type="EMBL" id="PXY22336.1"/>
    </source>
</evidence>
<protein>
    <submittedName>
        <fullName evidence="2">Nitroreductase</fullName>
    </submittedName>
</protein>
<dbReference type="SUPFAM" id="SSF55469">
    <property type="entry name" value="FMN-dependent nitroreductase-like"/>
    <property type="match status" value="2"/>
</dbReference>
<proteinExistence type="predicted"/>
<dbReference type="EMBL" id="MASW01000005">
    <property type="protein sequence ID" value="PXY22336.1"/>
    <property type="molecule type" value="Genomic_DNA"/>
</dbReference>
<dbReference type="Pfam" id="PF00881">
    <property type="entry name" value="Nitroreductase"/>
    <property type="match status" value="1"/>
</dbReference>
<organism evidence="2 3">
    <name type="scientific">Prauserella muralis</name>
    <dbReference type="NCBI Taxonomy" id="588067"/>
    <lineage>
        <taxon>Bacteria</taxon>
        <taxon>Bacillati</taxon>
        <taxon>Actinomycetota</taxon>
        <taxon>Actinomycetes</taxon>
        <taxon>Pseudonocardiales</taxon>
        <taxon>Pseudonocardiaceae</taxon>
        <taxon>Prauserella</taxon>
    </lineage>
</organism>
<dbReference type="AlphaFoldDB" id="A0A2V4ANQ8"/>
<dbReference type="InterPro" id="IPR050627">
    <property type="entry name" value="Nitroreductase/BluB"/>
</dbReference>
<dbReference type="Proteomes" id="UP000249915">
    <property type="component" value="Unassembled WGS sequence"/>
</dbReference>
<feature type="region of interest" description="Disordered" evidence="1">
    <location>
        <begin position="302"/>
        <end position="325"/>
    </location>
</feature>
<dbReference type="Gene3D" id="3.40.109.10">
    <property type="entry name" value="NADH Oxidase"/>
    <property type="match status" value="1"/>
</dbReference>
<dbReference type="NCBIfam" id="NF047509">
    <property type="entry name" value="Rv3131_FMN_oxido"/>
    <property type="match status" value="1"/>
</dbReference>
<name>A0A2V4ANQ8_9PSEU</name>
<comment type="caution">
    <text evidence="2">The sequence shown here is derived from an EMBL/GenBank/DDBJ whole genome shotgun (WGS) entry which is preliminary data.</text>
</comment>
<dbReference type="GO" id="GO:0016491">
    <property type="term" value="F:oxidoreductase activity"/>
    <property type="evidence" value="ECO:0007669"/>
    <property type="project" value="InterPro"/>
</dbReference>
<sequence length="325" mass="35272">MTGITAQADVLGDAALRAAIRAPSPHNTQPWRFRVGGERIDLLLDRDRVLPVCDPGAREATLACGAALLNMRLAVAASGRAATVDLLPDRRDPDLLASLHLGAEQRPTPEERRLAGAVPFRHTNRRPFLDRPVPVAARHALTGAAAAEGATLVLLTEPGSLDTVAGLLRRADRIQTDDPRFQAELRRWTHGGERTDGVPRSAGGPRALDGGLLTLRDYGWHDDKRRRPFENAPLVGVLTTHGDTRLDILRAGQAMQRVLLAATSGGLAASFLSQPIEVGTTREELRRLLGPHEHPQTVLRFGYGYPGAPTPRRPVAEVSDREEDR</sequence>
<evidence type="ECO:0000256" key="1">
    <source>
        <dbReference type="SAM" id="MobiDB-lite"/>
    </source>
</evidence>
<dbReference type="RefSeq" id="WP_112282939.1">
    <property type="nucleotide sequence ID" value="NZ_MASW01000005.1"/>
</dbReference>
<gene>
    <name evidence="2" type="ORF">BAY60_20920</name>
</gene>
<dbReference type="PANTHER" id="PTHR23026">
    <property type="entry name" value="NADPH NITROREDUCTASE"/>
    <property type="match status" value="1"/>
</dbReference>
<evidence type="ECO:0000313" key="3">
    <source>
        <dbReference type="Proteomes" id="UP000249915"/>
    </source>
</evidence>